<reference evidence="2 3" key="1">
    <citation type="journal article" date="2016" name="Mol. Biol. Evol.">
        <title>Comparative Genomics of Early-Diverging Mushroom-Forming Fungi Provides Insights into the Origins of Lignocellulose Decay Capabilities.</title>
        <authorList>
            <person name="Nagy L.G."/>
            <person name="Riley R."/>
            <person name="Tritt A."/>
            <person name="Adam C."/>
            <person name="Daum C."/>
            <person name="Floudas D."/>
            <person name="Sun H."/>
            <person name="Yadav J.S."/>
            <person name="Pangilinan J."/>
            <person name="Larsson K.H."/>
            <person name="Matsuura K."/>
            <person name="Barry K."/>
            <person name="Labutti K."/>
            <person name="Kuo R."/>
            <person name="Ohm R.A."/>
            <person name="Bhattacharya S.S."/>
            <person name="Shirouzu T."/>
            <person name="Yoshinaga Y."/>
            <person name="Martin F.M."/>
            <person name="Grigoriev I.V."/>
            <person name="Hibbett D.S."/>
        </authorList>
    </citation>
    <scope>NUCLEOTIDE SEQUENCE [LARGE SCALE GENOMIC DNA]</scope>
    <source>
        <strain evidence="2 3">CBS 109695</strain>
    </source>
</reference>
<feature type="region of interest" description="Disordered" evidence="1">
    <location>
        <begin position="65"/>
        <end position="95"/>
    </location>
</feature>
<accession>A0A166VHM7</accession>
<proteinExistence type="predicted"/>
<feature type="region of interest" description="Disordered" evidence="1">
    <location>
        <begin position="324"/>
        <end position="346"/>
    </location>
</feature>
<sequence length="419" mass="45831">MPQRKCMRKAKAEMMAPADIRRRADEHSITGRKAGDPDSRIARAKKMQIAGLCQDSTRKHNRETLVQNAARHTWRDTSTDIDRNSRKSTHPPHTGPIPILISASFGQLLANCTFAKAILTPPPIVILLPAQKRHAKHPARECRGECDVDHPAELGVRQAEEYMRCGPDVKANCYARGRRGGKEYCLHGRIELAISEGKIRTHSKTARSCALGILNKPALMHSCFALSQEAVPLEVKVVFLYALRDEDTDQVVVDEDGAVGEEAARGPGVAVVYRRRVACNCMASDSDDQEEEVQQCLNAVLKTSLQPVPHEGAALDGVVSRVQRTPDAGTSPSQYIGSTGRPVHGPVHSSQPIALPNPTIGPDLQLSSPHSITVHNALLLILESFLPIPANELRVSSPPPTWDNDLRRALDDLHRVGGF</sequence>
<evidence type="ECO:0000313" key="3">
    <source>
        <dbReference type="Proteomes" id="UP000076532"/>
    </source>
</evidence>
<name>A0A166VHM7_9AGAM</name>
<protein>
    <submittedName>
        <fullName evidence="2">Uncharacterized protein</fullName>
    </submittedName>
</protein>
<evidence type="ECO:0000313" key="2">
    <source>
        <dbReference type="EMBL" id="KZP32739.1"/>
    </source>
</evidence>
<feature type="compositionally biased region" description="Basic and acidic residues" evidence="1">
    <location>
        <begin position="19"/>
        <end position="38"/>
    </location>
</feature>
<keyword evidence="3" id="KW-1185">Reference proteome</keyword>
<feature type="compositionally biased region" description="Polar residues" evidence="1">
    <location>
        <begin position="328"/>
        <end position="337"/>
    </location>
</feature>
<dbReference type="AlphaFoldDB" id="A0A166VHM7"/>
<dbReference type="EMBL" id="KV417484">
    <property type="protein sequence ID" value="KZP32739.1"/>
    <property type="molecule type" value="Genomic_DNA"/>
</dbReference>
<evidence type="ECO:0000256" key="1">
    <source>
        <dbReference type="SAM" id="MobiDB-lite"/>
    </source>
</evidence>
<dbReference type="Proteomes" id="UP000076532">
    <property type="component" value="Unassembled WGS sequence"/>
</dbReference>
<feature type="region of interest" description="Disordered" evidence="1">
    <location>
        <begin position="1"/>
        <end position="38"/>
    </location>
</feature>
<gene>
    <name evidence="2" type="ORF">FIBSPDRAFT_1012702</name>
</gene>
<feature type="compositionally biased region" description="Basic and acidic residues" evidence="1">
    <location>
        <begin position="73"/>
        <end position="85"/>
    </location>
</feature>
<organism evidence="2 3">
    <name type="scientific">Athelia psychrophila</name>
    <dbReference type="NCBI Taxonomy" id="1759441"/>
    <lineage>
        <taxon>Eukaryota</taxon>
        <taxon>Fungi</taxon>
        <taxon>Dikarya</taxon>
        <taxon>Basidiomycota</taxon>
        <taxon>Agaricomycotina</taxon>
        <taxon>Agaricomycetes</taxon>
        <taxon>Agaricomycetidae</taxon>
        <taxon>Atheliales</taxon>
        <taxon>Atheliaceae</taxon>
        <taxon>Athelia</taxon>
    </lineage>
</organism>